<organism evidence="2 3">
    <name type="scientific">Penicillium hetheringtonii</name>
    <dbReference type="NCBI Taxonomy" id="911720"/>
    <lineage>
        <taxon>Eukaryota</taxon>
        <taxon>Fungi</taxon>
        <taxon>Dikarya</taxon>
        <taxon>Ascomycota</taxon>
        <taxon>Pezizomycotina</taxon>
        <taxon>Eurotiomycetes</taxon>
        <taxon>Eurotiomycetidae</taxon>
        <taxon>Eurotiales</taxon>
        <taxon>Aspergillaceae</taxon>
        <taxon>Penicillium</taxon>
    </lineage>
</organism>
<dbReference type="Proteomes" id="UP001216150">
    <property type="component" value="Unassembled WGS sequence"/>
</dbReference>
<name>A0AAD6E1E4_9EURO</name>
<evidence type="ECO:0000256" key="1">
    <source>
        <dbReference type="SAM" id="MobiDB-lite"/>
    </source>
</evidence>
<accession>A0AAD6E1E4</accession>
<feature type="region of interest" description="Disordered" evidence="1">
    <location>
        <begin position="99"/>
        <end position="129"/>
    </location>
</feature>
<protein>
    <submittedName>
        <fullName evidence="2">Uncharacterized protein</fullName>
    </submittedName>
</protein>
<evidence type="ECO:0000313" key="3">
    <source>
        <dbReference type="Proteomes" id="UP001216150"/>
    </source>
</evidence>
<gene>
    <name evidence="2" type="ORF">N7450_000008</name>
</gene>
<dbReference type="AlphaFoldDB" id="A0AAD6E1E4"/>
<sequence>MCLGFVFDLSEQFSRYERRAIGGQNAVIMRLLLESYKGILLDRNYLKYNLEDKLCILDGCAEILNRLVSLRLEVRKDKVLGEVSMDILNRILAGHLGWISNDDMPSGADKTSRDPPAKDTTAKNGDRPGFVVFRG</sequence>
<evidence type="ECO:0000313" key="2">
    <source>
        <dbReference type="EMBL" id="KAJ5598941.1"/>
    </source>
</evidence>
<dbReference type="EMBL" id="JAQJAC010000001">
    <property type="protein sequence ID" value="KAJ5598941.1"/>
    <property type="molecule type" value="Genomic_DNA"/>
</dbReference>
<proteinExistence type="predicted"/>
<comment type="caution">
    <text evidence="2">The sequence shown here is derived from an EMBL/GenBank/DDBJ whole genome shotgun (WGS) entry which is preliminary data.</text>
</comment>
<keyword evidence="3" id="KW-1185">Reference proteome</keyword>
<reference evidence="2 3" key="1">
    <citation type="journal article" date="2023" name="IMA Fungus">
        <title>Comparative genomic study of the Penicillium genus elucidates a diverse pangenome and 15 lateral gene transfer events.</title>
        <authorList>
            <person name="Petersen C."/>
            <person name="Sorensen T."/>
            <person name="Nielsen M.R."/>
            <person name="Sondergaard T.E."/>
            <person name="Sorensen J.L."/>
            <person name="Fitzpatrick D.A."/>
            <person name="Frisvad J.C."/>
            <person name="Nielsen K.L."/>
        </authorList>
    </citation>
    <scope>NUCLEOTIDE SEQUENCE [LARGE SCALE GENOMIC DNA]</scope>
    <source>
        <strain evidence="2 3">IBT 29057</strain>
    </source>
</reference>
<feature type="compositionally biased region" description="Basic and acidic residues" evidence="1">
    <location>
        <begin position="110"/>
        <end position="126"/>
    </location>
</feature>